<organism evidence="3 4">
    <name type="scientific">Phanerochaete carnosa (strain HHB-10118-sp)</name>
    <name type="common">White-rot fungus</name>
    <name type="synonym">Peniophora carnosa</name>
    <dbReference type="NCBI Taxonomy" id="650164"/>
    <lineage>
        <taxon>Eukaryota</taxon>
        <taxon>Fungi</taxon>
        <taxon>Dikarya</taxon>
        <taxon>Basidiomycota</taxon>
        <taxon>Agaricomycotina</taxon>
        <taxon>Agaricomycetes</taxon>
        <taxon>Polyporales</taxon>
        <taxon>Phanerochaetaceae</taxon>
        <taxon>Phanerochaete</taxon>
    </lineage>
</organism>
<protein>
    <submittedName>
        <fullName evidence="3">Uncharacterized protein</fullName>
    </submittedName>
</protein>
<evidence type="ECO:0000313" key="4">
    <source>
        <dbReference type="Proteomes" id="UP000008370"/>
    </source>
</evidence>
<evidence type="ECO:0000256" key="1">
    <source>
        <dbReference type="SAM" id="Coils"/>
    </source>
</evidence>
<dbReference type="RefSeq" id="XP_007400615.1">
    <property type="nucleotide sequence ID" value="XM_007400553.1"/>
</dbReference>
<dbReference type="Proteomes" id="UP000008370">
    <property type="component" value="Unassembled WGS sequence"/>
</dbReference>
<reference evidence="3 4" key="1">
    <citation type="journal article" date="2012" name="BMC Genomics">
        <title>Comparative genomics of the white-rot fungi, Phanerochaete carnosa and P. chrysosporium, to elucidate the genetic basis of the distinct wood types they colonize.</title>
        <authorList>
            <person name="Suzuki H."/>
            <person name="MacDonald J."/>
            <person name="Syed K."/>
            <person name="Salamov A."/>
            <person name="Hori C."/>
            <person name="Aerts A."/>
            <person name="Henrissat B."/>
            <person name="Wiebenga A."/>
            <person name="vanKuyk P.A."/>
            <person name="Barry K."/>
            <person name="Lindquist E."/>
            <person name="LaButti K."/>
            <person name="Lapidus A."/>
            <person name="Lucas S."/>
            <person name="Coutinho P."/>
            <person name="Gong Y."/>
            <person name="Samejima M."/>
            <person name="Mahadevan R."/>
            <person name="Abou-Zaid M."/>
            <person name="de Vries R.P."/>
            <person name="Igarashi K."/>
            <person name="Yadav J.S."/>
            <person name="Grigoriev I.V."/>
            <person name="Master E.R."/>
        </authorList>
    </citation>
    <scope>NUCLEOTIDE SEQUENCE [LARGE SCALE GENOMIC DNA]</scope>
    <source>
        <strain evidence="3 4">HHB-10118-sp</strain>
    </source>
</reference>
<keyword evidence="1" id="KW-0175">Coiled coil</keyword>
<dbReference type="EMBL" id="JH930478">
    <property type="protein sequence ID" value="EKM50528.1"/>
    <property type="molecule type" value="Genomic_DNA"/>
</dbReference>
<feature type="coiled-coil region" evidence="1">
    <location>
        <begin position="113"/>
        <end position="232"/>
    </location>
</feature>
<feature type="compositionally biased region" description="Polar residues" evidence="2">
    <location>
        <begin position="509"/>
        <end position="519"/>
    </location>
</feature>
<evidence type="ECO:0000313" key="3">
    <source>
        <dbReference type="EMBL" id="EKM50528.1"/>
    </source>
</evidence>
<evidence type="ECO:0000256" key="2">
    <source>
        <dbReference type="SAM" id="MobiDB-lite"/>
    </source>
</evidence>
<dbReference type="KEGG" id="pco:PHACADRAFT_32554"/>
<keyword evidence="4" id="KW-1185">Reference proteome</keyword>
<feature type="region of interest" description="Disordered" evidence="2">
    <location>
        <begin position="504"/>
        <end position="526"/>
    </location>
</feature>
<dbReference type="GeneID" id="18919738"/>
<proteinExistence type="predicted"/>
<dbReference type="InParanoid" id="K5VH26"/>
<sequence>MAFASLFSSVQLFLIICCVLEESLELFSIRRSHVLYHFISLVLELAASVLRIPIRCLVCVRLCKRMHMQEFESLAQDITLWLGLWTEEEQCRERTLASLEDELIRERRRNVYNARLQSHFAQAQAEIRQLRAENLRLDTHLRSYQEELATYDAALQQKCQEYDEYERHANEEKTRHLDHLARAQSQNLELQSELEAANARIRELNARLHDNEDRFNRSREQLEKALETSRDQYRLVILAAQRLDNKRTLTIHRLIYIVLLIHGFALHLGERLAPALRSKDSLLARWKVLSAQKVEARRALIRYLHCNVDLQQEFRQLCSRAADVEKEALKYRALYNDSIKSRDVAAKKFKRFYHTITTRYTNNSTRLLTGLLVLWRMNLILTQRLARTEDDQRARALTPLHRHRLVQFVEAAVQCVADEPELVDTGVQSCPEIGVSVSFSDAGVQSSSAARSSERLSARDPVQAPAVTVPSTLKDTSTGSGAFMFCVPSESLILSSSPSKPALRLPADNASTPLRTPSASGKFDRSDLTERVQHLLEKFEALSAMHQSYRDLLLEKTRSTPRETRSKGTDAFLGRAPLLLEQRRSLAASIHAC</sequence>
<gene>
    <name evidence="3" type="ORF">PHACADRAFT_32554</name>
</gene>
<dbReference type="AlphaFoldDB" id="K5VH26"/>
<accession>K5VH26</accession>
<name>K5VH26_PHACS</name>
<dbReference type="OrthoDB" id="2804762at2759"/>
<dbReference type="HOGENOM" id="CLU_406019_0_0_1"/>